<protein>
    <submittedName>
        <fullName evidence="1">Uncharacterized protein</fullName>
    </submittedName>
</protein>
<evidence type="ECO:0000313" key="1">
    <source>
        <dbReference type="EMBL" id="SFN84846.1"/>
    </source>
</evidence>
<evidence type="ECO:0000313" key="2">
    <source>
        <dbReference type="Proteomes" id="UP000199011"/>
    </source>
</evidence>
<dbReference type="Proteomes" id="UP000199011">
    <property type="component" value="Unassembled WGS sequence"/>
</dbReference>
<dbReference type="STRING" id="53341.SAMN05421579_12556"/>
<accession>A0A1I5CD45</accession>
<dbReference type="EMBL" id="FOVO01000025">
    <property type="protein sequence ID" value="SFN84846.1"/>
    <property type="molecule type" value="Genomic_DNA"/>
</dbReference>
<dbReference type="AlphaFoldDB" id="A0A1I5CD45"/>
<keyword evidence="2" id="KW-1185">Reference proteome</keyword>
<reference evidence="2" key="1">
    <citation type="submission" date="2016-10" db="EMBL/GenBank/DDBJ databases">
        <authorList>
            <person name="Varghese N."/>
            <person name="Submissions S."/>
        </authorList>
    </citation>
    <scope>NUCLEOTIDE SEQUENCE [LARGE SCALE GENOMIC DNA]</scope>
    <source>
        <strain evidence="2">DSM 16522</strain>
    </source>
</reference>
<proteinExistence type="predicted"/>
<sequence length="51" mass="5638">MVTVEVKCRFCQQVEYVKNMAKARQDINAIAVSPANEPFNSSTPIGRAKPV</sequence>
<gene>
    <name evidence="1" type="ORF">SAMN05421579_12556</name>
</gene>
<name>A0A1I5CD45_9GAMM</name>
<organism evidence="1 2">
    <name type="scientific">Xenorhabdus japonica</name>
    <dbReference type="NCBI Taxonomy" id="53341"/>
    <lineage>
        <taxon>Bacteria</taxon>
        <taxon>Pseudomonadati</taxon>
        <taxon>Pseudomonadota</taxon>
        <taxon>Gammaproteobacteria</taxon>
        <taxon>Enterobacterales</taxon>
        <taxon>Morganellaceae</taxon>
        <taxon>Xenorhabdus</taxon>
    </lineage>
</organism>